<evidence type="ECO:0000313" key="18">
    <source>
        <dbReference type="Proteomes" id="UP000007799"/>
    </source>
</evidence>
<keyword evidence="9" id="KW-0378">Hydrolase</keyword>
<dbReference type="KEGG" id="sre:PTSG_08289"/>
<evidence type="ECO:0000256" key="1">
    <source>
        <dbReference type="ARBA" id="ARBA00001947"/>
    </source>
</evidence>
<dbReference type="OrthoDB" id="1413014at2759"/>
<dbReference type="STRING" id="946362.F2UJ98"/>
<protein>
    <submittedName>
        <fullName evidence="17">ATP-dependent Zn protease</fullName>
    </submittedName>
</protein>
<evidence type="ECO:0000256" key="4">
    <source>
        <dbReference type="ARBA" id="ARBA00010044"/>
    </source>
</evidence>
<name>F2UJ98_SALR5</name>
<evidence type="ECO:0000256" key="5">
    <source>
        <dbReference type="ARBA" id="ARBA00010550"/>
    </source>
</evidence>
<dbReference type="GO" id="GO:0005524">
    <property type="term" value="F:ATP binding"/>
    <property type="evidence" value="ECO:0007669"/>
    <property type="project" value="UniProtKB-KW"/>
</dbReference>
<dbReference type="InterPro" id="IPR041569">
    <property type="entry name" value="AAA_lid_3"/>
</dbReference>
<organism evidence="18">
    <name type="scientific">Salpingoeca rosetta (strain ATCC 50818 / BSB-021)</name>
    <dbReference type="NCBI Taxonomy" id="946362"/>
    <lineage>
        <taxon>Eukaryota</taxon>
        <taxon>Choanoflagellata</taxon>
        <taxon>Craspedida</taxon>
        <taxon>Salpingoecidae</taxon>
        <taxon>Salpingoeca</taxon>
    </lineage>
</organism>
<feature type="domain" description="AAA+ ATPase" evidence="16">
    <location>
        <begin position="327"/>
        <end position="463"/>
    </location>
</feature>
<dbReference type="GO" id="GO:0004222">
    <property type="term" value="F:metalloendopeptidase activity"/>
    <property type="evidence" value="ECO:0007669"/>
    <property type="project" value="InterPro"/>
</dbReference>
<evidence type="ECO:0000256" key="7">
    <source>
        <dbReference type="ARBA" id="ARBA00022723"/>
    </source>
</evidence>
<reference evidence="17" key="1">
    <citation type="submission" date="2009-08" db="EMBL/GenBank/DDBJ databases">
        <title>Annotation of Salpingoeca rosetta.</title>
        <authorList>
            <consortium name="The Broad Institute Genome Sequencing Platform"/>
            <person name="Russ C."/>
            <person name="Cuomo C."/>
            <person name="Burger G."/>
            <person name="Gray M.W."/>
            <person name="Holland P.W.H."/>
            <person name="King N."/>
            <person name="Lang F.B.F."/>
            <person name="Roger A.J."/>
            <person name="Ruiz-Trillo I."/>
            <person name="Young S.K."/>
            <person name="Zeng Q."/>
            <person name="Gargeya S."/>
            <person name="Alvarado L."/>
            <person name="Berlin A."/>
            <person name="Chapman S.B."/>
            <person name="Chen Z."/>
            <person name="Freedman E."/>
            <person name="Gellesch M."/>
            <person name="Goldberg J."/>
            <person name="Griggs A."/>
            <person name="Gujja S."/>
            <person name="Heilman E."/>
            <person name="Heiman D."/>
            <person name="Howarth C."/>
            <person name="Mehta T."/>
            <person name="Neiman D."/>
            <person name="Pearson M."/>
            <person name="Roberts A."/>
            <person name="Saif S."/>
            <person name="Shea T."/>
            <person name="Shenoy N."/>
            <person name="Sisk P."/>
            <person name="Stolte C."/>
            <person name="Sykes S."/>
            <person name="White J."/>
            <person name="Yandava C."/>
            <person name="Haas B."/>
            <person name="Nusbaum C."/>
            <person name="Birren B."/>
        </authorList>
    </citation>
    <scope>NUCLEOTIDE SEQUENCE [LARGE SCALE GENOMIC DNA]</scope>
    <source>
        <strain evidence="17">ATCC 50818</strain>
    </source>
</reference>
<dbReference type="FunCoup" id="F2UJ98">
    <property type="interactions" value="1982"/>
</dbReference>
<dbReference type="PROSITE" id="PS00674">
    <property type="entry name" value="AAA"/>
    <property type="match status" value="1"/>
</dbReference>
<dbReference type="GO" id="GO:0004176">
    <property type="term" value="F:ATP-dependent peptidase activity"/>
    <property type="evidence" value="ECO:0007669"/>
    <property type="project" value="InterPro"/>
</dbReference>
<dbReference type="PANTHER" id="PTHR23076:SF97">
    <property type="entry name" value="ATP-DEPENDENT ZINC METALLOPROTEASE YME1L1"/>
    <property type="match status" value="1"/>
</dbReference>
<sequence>MMLALARRLLPHTTRAQTSAVVTATTRLIANTPKLLESRSQASLQELHRCLCSQRRALSSTRAAALPALSAIRVPGARAASTPVLSGVGQQQQRRGMAYTISELDRLYDEAEAEPQNPDKQSTFLAALVEHEPEDVIQRFESNLYSMNEDCVKHYISALVRTGRLKNRDISTLLSDLDSLVPGIMRKGQTFTMMAPPHSRQSSASSSSSSSSRGGRDAFTGGRGDSNAGDYDNPIHVVMSEPSLMSQLWKFVRTVIIILLLLSATSQILEDRNMGGAFNQHEVKPEKPATPVKFDDVQGADEAKQELMNVVEFLKNPTKFTRLGGRLPKGVLLMGPPGTGKTLLARAVAGEAGVPFFYSSGSEFDEMYVGVGARRVRDLFAAAKKHAPCIVFMDELDAVGGKRHAKDQQYLRMTLNQLLVELDGFEPSDTVVVIGATNFPDALDPALVRPGRFDTHVKVPLPDVRGRQAILKAHARKVKLADEEDLWTIARGTVGFSGADLANIINQAALEASRLQEEAISLEMLEWAKDKILMGAERKTAVIMEKDRKITAYHEAGHALCALYTEGAVPLYKATIVPRGNALGMVTQLPEDDTNSVTRQEMMARLVVCMGGRAAEEKVFGKKEVTSGASSDVSQATQLARAMVTKYAMSDKVGPIMFEEDEKISSGMRELIEAEVVALLQEAMAEAKRILTVHEREHNRLASALLEYETLTADEIRGVVKGKKMESLQKKTTSSSGGGGARIPVAASPQ</sequence>
<feature type="compositionally biased region" description="Low complexity" evidence="15">
    <location>
        <begin position="202"/>
        <end position="212"/>
    </location>
</feature>
<dbReference type="Pfam" id="PF01434">
    <property type="entry name" value="Peptidase_M41"/>
    <property type="match status" value="1"/>
</dbReference>
<dbReference type="InterPro" id="IPR003960">
    <property type="entry name" value="ATPase_AAA_CS"/>
</dbReference>
<keyword evidence="14" id="KW-0472">Membrane</keyword>
<comment type="similarity">
    <text evidence="4">In the C-terminal section; belongs to the peptidase M41 family.</text>
</comment>
<evidence type="ECO:0000256" key="3">
    <source>
        <dbReference type="ARBA" id="ARBA00004370"/>
    </source>
</evidence>
<evidence type="ECO:0000256" key="12">
    <source>
        <dbReference type="ARBA" id="ARBA00023049"/>
    </source>
</evidence>
<dbReference type="InterPro" id="IPR037219">
    <property type="entry name" value="Peptidase_M41-like"/>
</dbReference>
<dbReference type="FunFam" id="1.10.8.60:FF:000001">
    <property type="entry name" value="ATP-dependent zinc metalloprotease FtsH"/>
    <property type="match status" value="1"/>
</dbReference>
<dbReference type="SMART" id="SM00382">
    <property type="entry name" value="AAA"/>
    <property type="match status" value="1"/>
</dbReference>
<dbReference type="CDD" id="cd19501">
    <property type="entry name" value="RecA-like_FtsH"/>
    <property type="match status" value="1"/>
</dbReference>
<dbReference type="Gene3D" id="3.40.50.300">
    <property type="entry name" value="P-loop containing nucleotide triphosphate hydrolases"/>
    <property type="match status" value="1"/>
</dbReference>
<dbReference type="RefSeq" id="XP_004990541.1">
    <property type="nucleotide sequence ID" value="XM_004990484.1"/>
</dbReference>
<evidence type="ECO:0000256" key="13">
    <source>
        <dbReference type="ARBA" id="ARBA00023128"/>
    </source>
</evidence>
<evidence type="ECO:0000256" key="11">
    <source>
        <dbReference type="ARBA" id="ARBA00022840"/>
    </source>
</evidence>
<dbReference type="OMA" id="EKDQYSV"/>
<dbReference type="InterPro" id="IPR003593">
    <property type="entry name" value="AAA+_ATPase"/>
</dbReference>
<dbReference type="eggNOG" id="KOG0734">
    <property type="taxonomic scope" value="Eukaryota"/>
</dbReference>
<dbReference type="Gene3D" id="1.20.58.760">
    <property type="entry name" value="Peptidase M41"/>
    <property type="match status" value="1"/>
</dbReference>
<proteinExistence type="inferred from homology"/>
<keyword evidence="12" id="KW-0482">Metalloprotease</keyword>
<dbReference type="HAMAP" id="MF_01458">
    <property type="entry name" value="FtsH"/>
    <property type="match status" value="1"/>
</dbReference>
<comment type="cofactor">
    <cofactor evidence="1">
        <name>Zn(2+)</name>
        <dbReference type="ChEBI" id="CHEBI:29105"/>
    </cofactor>
</comment>
<keyword evidence="8" id="KW-0547">Nucleotide-binding</keyword>
<dbReference type="InterPro" id="IPR027417">
    <property type="entry name" value="P-loop_NTPase"/>
</dbReference>
<dbReference type="MEROPS" id="M41.018"/>
<dbReference type="GO" id="GO:0016887">
    <property type="term" value="F:ATP hydrolysis activity"/>
    <property type="evidence" value="ECO:0007669"/>
    <property type="project" value="InterPro"/>
</dbReference>
<evidence type="ECO:0000256" key="2">
    <source>
        <dbReference type="ARBA" id="ARBA00004173"/>
    </source>
</evidence>
<comment type="subcellular location">
    <subcellularLocation>
        <location evidence="3">Membrane</location>
    </subcellularLocation>
    <subcellularLocation>
        <location evidence="2">Mitochondrion</location>
    </subcellularLocation>
</comment>
<dbReference type="PANTHER" id="PTHR23076">
    <property type="entry name" value="METALLOPROTEASE M41 FTSH"/>
    <property type="match status" value="1"/>
</dbReference>
<dbReference type="InParanoid" id="F2UJ98"/>
<comment type="similarity">
    <text evidence="5">In the N-terminal section; belongs to the AAA ATPase family.</text>
</comment>
<feature type="region of interest" description="Disordered" evidence="15">
    <location>
        <begin position="193"/>
        <end position="227"/>
    </location>
</feature>
<dbReference type="Pfam" id="PF00004">
    <property type="entry name" value="AAA"/>
    <property type="match status" value="1"/>
</dbReference>
<keyword evidence="6 17" id="KW-0645">Protease</keyword>
<keyword evidence="10" id="KW-0862">Zinc</keyword>
<dbReference type="GO" id="GO:0006515">
    <property type="term" value="P:protein quality control for misfolded or incompletely synthesized proteins"/>
    <property type="evidence" value="ECO:0007669"/>
    <property type="project" value="TreeGrafter"/>
</dbReference>
<evidence type="ECO:0000256" key="9">
    <source>
        <dbReference type="ARBA" id="ARBA00022801"/>
    </source>
</evidence>
<dbReference type="Gene3D" id="1.10.8.60">
    <property type="match status" value="1"/>
</dbReference>
<dbReference type="GO" id="GO:0046872">
    <property type="term" value="F:metal ion binding"/>
    <property type="evidence" value="ECO:0007669"/>
    <property type="project" value="UniProtKB-KW"/>
</dbReference>
<evidence type="ECO:0000256" key="15">
    <source>
        <dbReference type="SAM" id="MobiDB-lite"/>
    </source>
</evidence>
<dbReference type="SUPFAM" id="SSF140990">
    <property type="entry name" value="FtsH protease domain-like"/>
    <property type="match status" value="1"/>
</dbReference>
<evidence type="ECO:0000256" key="10">
    <source>
        <dbReference type="ARBA" id="ARBA00022833"/>
    </source>
</evidence>
<evidence type="ECO:0000256" key="8">
    <source>
        <dbReference type="ARBA" id="ARBA00022741"/>
    </source>
</evidence>
<dbReference type="EMBL" id="GL832977">
    <property type="protein sequence ID" value="EGD77197.1"/>
    <property type="molecule type" value="Genomic_DNA"/>
</dbReference>
<keyword evidence="13" id="KW-0496">Mitochondrion</keyword>
<keyword evidence="11" id="KW-0067">ATP-binding</keyword>
<dbReference type="NCBIfam" id="TIGR01241">
    <property type="entry name" value="FtsH_fam"/>
    <property type="match status" value="1"/>
</dbReference>
<dbReference type="SUPFAM" id="SSF52540">
    <property type="entry name" value="P-loop containing nucleoside triphosphate hydrolases"/>
    <property type="match status" value="1"/>
</dbReference>
<evidence type="ECO:0000259" key="16">
    <source>
        <dbReference type="SMART" id="SM00382"/>
    </source>
</evidence>
<gene>
    <name evidence="17" type="ORF">PTSG_08289</name>
</gene>
<dbReference type="FunFam" id="3.40.50.300:FF:000175">
    <property type="entry name" value="ATP-dependent zinc metalloprotease FTSH 4"/>
    <property type="match status" value="1"/>
</dbReference>
<dbReference type="Proteomes" id="UP000007799">
    <property type="component" value="Unassembled WGS sequence"/>
</dbReference>
<accession>F2UJ98</accession>
<dbReference type="AlphaFoldDB" id="F2UJ98"/>
<feature type="region of interest" description="Disordered" evidence="15">
    <location>
        <begin position="724"/>
        <end position="750"/>
    </location>
</feature>
<dbReference type="FunFam" id="1.20.58.760:FF:000002">
    <property type="entry name" value="ATP-dependent zinc metalloprotease FtsH"/>
    <property type="match status" value="1"/>
</dbReference>
<evidence type="ECO:0000256" key="14">
    <source>
        <dbReference type="ARBA" id="ARBA00023136"/>
    </source>
</evidence>
<keyword evidence="7" id="KW-0479">Metal-binding</keyword>
<dbReference type="InterPro" id="IPR000642">
    <property type="entry name" value="Peptidase_M41"/>
</dbReference>
<evidence type="ECO:0000313" key="17">
    <source>
        <dbReference type="EMBL" id="EGD77197.1"/>
    </source>
</evidence>
<dbReference type="GeneID" id="16071098"/>
<evidence type="ECO:0000256" key="6">
    <source>
        <dbReference type="ARBA" id="ARBA00022670"/>
    </source>
</evidence>
<keyword evidence="18" id="KW-1185">Reference proteome</keyword>
<dbReference type="GO" id="GO:0005743">
    <property type="term" value="C:mitochondrial inner membrane"/>
    <property type="evidence" value="ECO:0007669"/>
    <property type="project" value="TreeGrafter"/>
</dbReference>
<dbReference type="InterPro" id="IPR005936">
    <property type="entry name" value="FtsH"/>
</dbReference>
<dbReference type="GO" id="GO:0007005">
    <property type="term" value="P:mitochondrion organization"/>
    <property type="evidence" value="ECO:0007669"/>
    <property type="project" value="TreeGrafter"/>
</dbReference>
<dbReference type="InterPro" id="IPR003959">
    <property type="entry name" value="ATPase_AAA_core"/>
</dbReference>
<dbReference type="Pfam" id="PF17862">
    <property type="entry name" value="AAA_lid_3"/>
    <property type="match status" value="1"/>
</dbReference>